<dbReference type="EMBL" id="CAMXCT020005423">
    <property type="protein sequence ID" value="CAL1165690.1"/>
    <property type="molecule type" value="Genomic_DNA"/>
</dbReference>
<dbReference type="PROSITE" id="PS50303">
    <property type="entry name" value="PUM_HD"/>
    <property type="match status" value="1"/>
</dbReference>
<reference evidence="7" key="2">
    <citation type="submission" date="2024-04" db="EMBL/GenBank/DDBJ databases">
        <authorList>
            <person name="Chen Y."/>
            <person name="Shah S."/>
            <person name="Dougan E. K."/>
            <person name="Thang M."/>
            <person name="Chan C."/>
        </authorList>
    </citation>
    <scope>NUCLEOTIDE SEQUENCE [LARGE SCALE GENOMIC DNA]</scope>
</reference>
<dbReference type="PANTHER" id="PTHR12537">
    <property type="entry name" value="RNA BINDING PROTEIN PUMILIO-RELATED"/>
    <property type="match status" value="1"/>
</dbReference>
<dbReference type="Pfam" id="PF00806">
    <property type="entry name" value="PUF"/>
    <property type="match status" value="5"/>
</dbReference>
<reference evidence="6" key="1">
    <citation type="submission" date="2022-10" db="EMBL/GenBank/DDBJ databases">
        <authorList>
            <person name="Chen Y."/>
            <person name="Dougan E. K."/>
            <person name="Chan C."/>
            <person name="Rhodes N."/>
            <person name="Thang M."/>
        </authorList>
    </citation>
    <scope>NUCLEOTIDE SEQUENCE</scope>
</reference>
<feature type="repeat" description="Pumilio" evidence="2">
    <location>
        <begin position="494"/>
        <end position="529"/>
    </location>
</feature>
<feature type="compositionally biased region" description="Polar residues" evidence="3">
    <location>
        <begin position="327"/>
        <end position="351"/>
    </location>
</feature>
<accession>A0A9P1DMH7</accession>
<sequence length="599" mass="66076">MVFASKLPCGKHVGALVLALLGPVAASPQDKPPAAVQGTKKKHHGLQNGLTAVGLPAPWGASAPVSSIVQGHLAPTVHASGQASSSLWACIVAGAGAVGHNIRQNREPRNRRQPRRGARQVTPAAVAPVAVEAEAVESDPEVTVAGWQTESEDESMEHLNRIGKQNQIQFLQQVMGHEMQGGQSRPNPFPQVPQEAFQPLPVQPLPVQPLQPQSMISQNMTNPTPENPNFQYYDPQFNQQMMYWQQPMQQTQQLNHFNQQMQMQMHQSLEQQPRLQPLQYNVPEGMVLVVVPVEPGAEQGEAQQPQRHAEMDSRSSSHQHAPVNRAPSVSSIPSEISTEIGSSVSTQTAHSTRSRARWNNKDCEAVVRQLQTCGLDALQRRRLLEQIAEDAWTMAITKHGTRVVQAALEVADLTEKLNLVMSLRGRVWQALKSPHANHVLQKAISHLPPKKLDFVVAELRGRVGDAARHPFGCRVLERLLEHCPREQTEPIAREVLADVVELSKHAYGNYVVQHTLEHGSPLQKQQLCEAMRMEIGRLARHKVASHVVECALLHSSPDARQMLKDAMASNAEELASDLADNSLTASNYGSFVVKEMKKR</sequence>
<feature type="domain" description="PUM-HD" evidence="5">
    <location>
        <begin position="256"/>
        <end position="599"/>
    </location>
</feature>
<evidence type="ECO:0000313" key="6">
    <source>
        <dbReference type="EMBL" id="CAI4012315.1"/>
    </source>
</evidence>
<feature type="signal peptide" evidence="4">
    <location>
        <begin position="1"/>
        <end position="26"/>
    </location>
</feature>
<dbReference type="GO" id="GO:0010608">
    <property type="term" value="P:post-transcriptional regulation of gene expression"/>
    <property type="evidence" value="ECO:0007669"/>
    <property type="project" value="TreeGrafter"/>
</dbReference>
<evidence type="ECO:0000256" key="2">
    <source>
        <dbReference type="PROSITE-ProRule" id="PRU00317"/>
    </source>
</evidence>
<dbReference type="OrthoDB" id="668540at2759"/>
<proteinExistence type="predicted"/>
<dbReference type="PROSITE" id="PS50302">
    <property type="entry name" value="PUM"/>
    <property type="match status" value="3"/>
</dbReference>
<comment type="caution">
    <text evidence="6">The sequence shown here is derived from an EMBL/GenBank/DDBJ whole genome shotgun (WGS) entry which is preliminary data.</text>
</comment>
<dbReference type="PANTHER" id="PTHR12537:SF12">
    <property type="entry name" value="MATERNAL PROTEIN PUMILIO"/>
    <property type="match status" value="1"/>
</dbReference>
<organism evidence="6">
    <name type="scientific">Cladocopium goreaui</name>
    <dbReference type="NCBI Taxonomy" id="2562237"/>
    <lineage>
        <taxon>Eukaryota</taxon>
        <taxon>Sar</taxon>
        <taxon>Alveolata</taxon>
        <taxon>Dinophyceae</taxon>
        <taxon>Suessiales</taxon>
        <taxon>Symbiodiniaceae</taxon>
        <taxon>Cladocopium</taxon>
    </lineage>
</organism>
<dbReference type="GO" id="GO:0003729">
    <property type="term" value="F:mRNA binding"/>
    <property type="evidence" value="ECO:0007669"/>
    <property type="project" value="TreeGrafter"/>
</dbReference>
<evidence type="ECO:0000259" key="5">
    <source>
        <dbReference type="PROSITE" id="PS50303"/>
    </source>
</evidence>
<dbReference type="Gene3D" id="1.25.10.10">
    <property type="entry name" value="Leucine-rich Repeat Variant"/>
    <property type="match status" value="1"/>
</dbReference>
<feature type="chain" id="PRO_5043271543" evidence="4">
    <location>
        <begin position="27"/>
        <end position="599"/>
    </location>
</feature>
<feature type="region of interest" description="Disordered" evidence="3">
    <location>
        <begin position="101"/>
        <end position="124"/>
    </location>
</feature>
<dbReference type="InterPro" id="IPR033133">
    <property type="entry name" value="PUM-HD"/>
</dbReference>
<evidence type="ECO:0000313" key="7">
    <source>
        <dbReference type="EMBL" id="CAL1165690.1"/>
    </source>
</evidence>
<keyword evidence="1" id="KW-0677">Repeat</keyword>
<keyword evidence="9" id="KW-1185">Reference proteome</keyword>
<dbReference type="SMART" id="SM00025">
    <property type="entry name" value="Pumilio"/>
    <property type="match status" value="5"/>
</dbReference>
<evidence type="ECO:0000256" key="1">
    <source>
        <dbReference type="ARBA" id="ARBA00022737"/>
    </source>
</evidence>
<evidence type="ECO:0000313" key="8">
    <source>
        <dbReference type="EMBL" id="CAL4799627.1"/>
    </source>
</evidence>
<dbReference type="EMBL" id="CAMXCT030005423">
    <property type="protein sequence ID" value="CAL4799627.1"/>
    <property type="molecule type" value="Genomic_DNA"/>
</dbReference>
<gene>
    <name evidence="6" type="ORF">C1SCF055_LOCUS37386</name>
</gene>
<feature type="repeat" description="Pumilio" evidence="2">
    <location>
        <begin position="458"/>
        <end position="493"/>
    </location>
</feature>
<feature type="region of interest" description="Disordered" evidence="3">
    <location>
        <begin position="298"/>
        <end position="357"/>
    </location>
</feature>
<evidence type="ECO:0000256" key="4">
    <source>
        <dbReference type="SAM" id="SignalP"/>
    </source>
</evidence>
<evidence type="ECO:0000313" key="9">
    <source>
        <dbReference type="Proteomes" id="UP001152797"/>
    </source>
</evidence>
<name>A0A9P1DMH7_9DINO</name>
<evidence type="ECO:0000256" key="3">
    <source>
        <dbReference type="SAM" id="MobiDB-lite"/>
    </source>
</evidence>
<keyword evidence="4" id="KW-0732">Signal</keyword>
<dbReference type="Proteomes" id="UP001152797">
    <property type="component" value="Unassembled WGS sequence"/>
</dbReference>
<feature type="repeat" description="Pumilio" evidence="2">
    <location>
        <begin position="386"/>
        <end position="422"/>
    </location>
</feature>
<dbReference type="InterPro" id="IPR001313">
    <property type="entry name" value="Pumilio_RNA-bd_rpt"/>
</dbReference>
<dbReference type="InterPro" id="IPR011989">
    <property type="entry name" value="ARM-like"/>
</dbReference>
<dbReference type="GO" id="GO:0005737">
    <property type="term" value="C:cytoplasm"/>
    <property type="evidence" value="ECO:0007669"/>
    <property type="project" value="TreeGrafter"/>
</dbReference>
<dbReference type="SUPFAM" id="SSF48371">
    <property type="entry name" value="ARM repeat"/>
    <property type="match status" value="1"/>
</dbReference>
<protein>
    <submittedName>
        <fullName evidence="8">Pumilio-like 5</fullName>
    </submittedName>
</protein>
<dbReference type="InterPro" id="IPR016024">
    <property type="entry name" value="ARM-type_fold"/>
</dbReference>
<dbReference type="AlphaFoldDB" id="A0A9P1DMH7"/>
<dbReference type="EMBL" id="CAMXCT010005423">
    <property type="protein sequence ID" value="CAI4012315.1"/>
    <property type="molecule type" value="Genomic_DNA"/>
</dbReference>